<accession>A0A848GLM4</accession>
<evidence type="ECO:0000313" key="1">
    <source>
        <dbReference type="EMBL" id="NML37600.1"/>
    </source>
</evidence>
<comment type="caution">
    <text evidence="1">The sequence shown here is derived from an EMBL/GenBank/DDBJ whole genome shotgun (WGS) entry which is preliminary data.</text>
</comment>
<reference evidence="1 2" key="1">
    <citation type="submission" date="2020-04" db="EMBL/GenBank/DDBJ databases">
        <title>Chitinophaga sp. G-6-1-13 sp. nov., isolated from soil.</title>
        <authorList>
            <person name="Dahal R.H."/>
            <person name="Chaudhary D.K."/>
        </authorList>
    </citation>
    <scope>NUCLEOTIDE SEQUENCE [LARGE SCALE GENOMIC DNA]</scope>
    <source>
        <strain evidence="1 2">G-6-1-13</strain>
    </source>
</reference>
<evidence type="ECO:0000313" key="2">
    <source>
        <dbReference type="Proteomes" id="UP000583266"/>
    </source>
</evidence>
<dbReference type="Pfam" id="PF14107">
    <property type="entry name" value="DUF4280"/>
    <property type="match status" value="1"/>
</dbReference>
<dbReference type="InterPro" id="IPR036365">
    <property type="entry name" value="PGBD-like_sf"/>
</dbReference>
<gene>
    <name evidence="1" type="ORF">HHL17_10395</name>
</gene>
<name>A0A848GLM4_9BACT</name>
<keyword evidence="2" id="KW-1185">Reference proteome</keyword>
<dbReference type="RefSeq" id="WP_169224651.1">
    <property type="nucleotide sequence ID" value="NZ_JABBGC010000001.1"/>
</dbReference>
<dbReference type="InterPro" id="IPR025460">
    <property type="entry name" value="DUF4280"/>
</dbReference>
<dbReference type="EMBL" id="JABBGC010000001">
    <property type="protein sequence ID" value="NML37600.1"/>
    <property type="molecule type" value="Genomic_DNA"/>
</dbReference>
<organism evidence="1 2">
    <name type="scientific">Chitinophaga fulva</name>
    <dbReference type="NCBI Taxonomy" id="2728842"/>
    <lineage>
        <taxon>Bacteria</taxon>
        <taxon>Pseudomonadati</taxon>
        <taxon>Bacteroidota</taxon>
        <taxon>Chitinophagia</taxon>
        <taxon>Chitinophagales</taxon>
        <taxon>Chitinophagaceae</taxon>
        <taxon>Chitinophaga</taxon>
    </lineage>
</organism>
<dbReference type="Proteomes" id="UP000583266">
    <property type="component" value="Unassembled WGS sequence"/>
</dbReference>
<protein>
    <submittedName>
        <fullName evidence="1">DUF4280 domain-containing protein</fullName>
    </submittedName>
</protein>
<sequence length="1344" mass="149003">MADKHFVVQGATCRCKFGSSIDKLKVTGNEKDYINDNDGNSKAIASTKDIGKPFEAGTFGNCSITKGACSPGVTAWKDFYQKVTLTNGGKILTEDSTAACATGGPGSITIEHHGQQAAVSQAHFDKVEVESLSVLNPMAPKPDTKKEKPQVKQIKVKLEKRIPPELMSASGKSAPVPVLRTRPNESLKFEVVSYYNAAKADKDKVGWKVSGGSSQVFEEVGPSFSMNFDETGSYRVMAFGNPEAQDDVRCAIDVSVVNNQLKEELELGAGMGRVIPGLPGKNAKPEQYRVRRGVPVTISAKYEMSPATDEEKKRVFMKVTDAAGNMIAGPTDPGTDTITFTPANTAATYTVTATMLPATEEGAPQEISKEMVSEANSVVSVTNDQGTHVVRPGTTMSFKVSKMSYATPAQDFEQAAIKWQLNGKVVGSGASLSLDGSTYFAVPGSYVVEAYVSHADAWDSKKGKATAGAAKSEDDWCFEVKQNEITAIRVKNGETQWVVGKRYTLIADLLMPYQPQLDGPVSWTPAGGNSTTREGIYAPAKGKFVVTAQLRGSSKKLDINADLAEVTRWCFTDAENKYKTKAGWNETIKALIVSPQSAGVSVNLHVLEYDGEDDINYIKDLGNVAFDAKGEARLDVKTNDLKEKLQALWWQGDYYRVLFGVLQKPDGMRFQGMKTIISDGKKFWFPAKPSHLTENEKGNFIYINKKPEIVSVSFLDSTNYPAYKVYPYGEKIRIHIQTKNLAGEELVFQLWENKYKAEDKLVQNTKFKVRDNETLPVDLDTSKLRTGVAVQDNGLRNFYVVLKNEKTDNYMYPEKVADANAYNPSDVNFYHHIKLSAAMADRLNNATRPIAPTVLGEPLESIAVSCKGKYCIKLNDKGPLIREINIRLAGFGGAIPEDVFTVRTEKAVRQFQQDYMEVAPTGKICGNTLKAIDEFCVKYIQDLKNYICLCNGVKSIEHKCSGFGKGQFKGEYLNPKRPDESNYKYEYPGIHRSLLWGVSAATFYAEKRSVFTYNSISAGYRCWAHNEYKGRNTTNHMGKAVDIHFNKNGKVTGSSSDMDKVRSEVFVKYLDAQMGWDNSNKFSLERTSDGATSWVHMDVRKYEEKYLADEFFVKKQADVLGKKIVDLARESGFSNTCACMGEPKPQSSAKVVCNTCKALDKERLDFYEEFGGYAISALQKFSSANKFKIFYMICQRRQENGFSIPPGNNPMNLKSKGDEGYVTYLTHEDFGNGPQAMEQNFGKFSTVEKGFEAYIVQLQRNWPQAYKALTDDSMDFEDFIVGLQAEGRLGAFATDKKYVAALKSILPGVISDYRKWINCKLKCASYAAQKAELENDLKLLDKIK</sequence>
<dbReference type="Gene3D" id="1.10.530.10">
    <property type="match status" value="1"/>
</dbReference>
<proteinExistence type="predicted"/>
<dbReference type="SUPFAM" id="SSF47090">
    <property type="entry name" value="PGBD-like"/>
    <property type="match status" value="1"/>
</dbReference>